<keyword evidence="4" id="KW-0444">Lipid biosynthesis</keyword>
<comment type="subcellular location">
    <subcellularLocation>
        <location evidence="2">Endoplasmic reticulum membrane</location>
        <topology evidence="2">Single-pass membrane protein</topology>
    </subcellularLocation>
</comment>
<keyword evidence="6 8" id="KW-0408">Iron</keyword>
<evidence type="ECO:0000313" key="11">
    <source>
        <dbReference type="EMBL" id="KAH6605776.1"/>
    </source>
</evidence>
<feature type="non-terminal residue" evidence="11">
    <location>
        <position position="1"/>
    </location>
</feature>
<comment type="caution">
    <text evidence="11">The sequence shown here is derived from an EMBL/GenBank/DDBJ whole genome shotgun (WGS) entry which is preliminary data.</text>
</comment>
<keyword evidence="10" id="KW-0812">Transmembrane</keyword>
<feature type="binding site" description="axial binding residue" evidence="8">
    <location>
        <position position="512"/>
    </location>
    <ligand>
        <name>heme</name>
        <dbReference type="ChEBI" id="CHEBI:30413"/>
    </ligand>
    <ligandPart>
        <name>Fe</name>
        <dbReference type="ChEBI" id="CHEBI:18248"/>
    </ligandPart>
</feature>
<gene>
    <name evidence="11" type="ORF">Trco_004929</name>
</gene>
<dbReference type="GO" id="GO:0004497">
    <property type="term" value="F:monooxygenase activity"/>
    <property type="evidence" value="ECO:0007669"/>
    <property type="project" value="UniProtKB-KW"/>
</dbReference>
<dbReference type="CDD" id="cd11040">
    <property type="entry name" value="CYP7_CYP8-like"/>
    <property type="match status" value="1"/>
</dbReference>
<evidence type="ECO:0000256" key="1">
    <source>
        <dbReference type="ARBA" id="ARBA00001971"/>
    </source>
</evidence>
<keyword evidence="8" id="KW-0349">Heme</keyword>
<dbReference type="GO" id="GO:0005506">
    <property type="term" value="F:iron ion binding"/>
    <property type="evidence" value="ECO:0007669"/>
    <property type="project" value="InterPro"/>
</dbReference>
<dbReference type="InterPro" id="IPR002403">
    <property type="entry name" value="Cyt_P450_E_grp-IV"/>
</dbReference>
<comment type="cofactor">
    <cofactor evidence="1 8">
        <name>heme</name>
        <dbReference type="ChEBI" id="CHEBI:30413"/>
    </cofactor>
</comment>
<keyword evidence="10" id="KW-0472">Membrane</keyword>
<name>A0A9P8QIE0_9HYPO</name>
<keyword evidence="10" id="KW-1133">Transmembrane helix</keyword>
<dbReference type="GO" id="GO:0016705">
    <property type="term" value="F:oxidoreductase activity, acting on paired donors, with incorporation or reduction of molecular oxygen"/>
    <property type="evidence" value="ECO:0007669"/>
    <property type="project" value="InterPro"/>
</dbReference>
<protein>
    <submittedName>
        <fullName evidence="11">Cytochrome p450</fullName>
    </submittedName>
</protein>
<evidence type="ECO:0000256" key="3">
    <source>
        <dbReference type="ARBA" id="ARBA00010617"/>
    </source>
</evidence>
<evidence type="ECO:0000256" key="7">
    <source>
        <dbReference type="ARBA" id="ARBA00023033"/>
    </source>
</evidence>
<keyword evidence="7" id="KW-0503">Monooxygenase</keyword>
<dbReference type="GO" id="GO:0020037">
    <property type="term" value="F:heme binding"/>
    <property type="evidence" value="ECO:0007669"/>
    <property type="project" value="InterPro"/>
</dbReference>
<dbReference type="EMBL" id="JAIWOZ010000004">
    <property type="protein sequence ID" value="KAH6605776.1"/>
    <property type="molecule type" value="Genomic_DNA"/>
</dbReference>
<sequence>MAAIEARVSYLVSRLDETQQSIAVAVVVTFLVLVVTTKALSGSPAALDASGSHKIPSSPSYWFPFLGHALSMAFGNDGFLASMRSRFPEGIFSLKMAGRMHHFIYKPSLVTAVLNLHRPAAEEQMLANRLLESTFGVNKRDQAIYNKIFPEALAQYKHLGSEPGLGEVTGAALSQVKRNIINLVTFSPNPMDQTEWEKMADVDVIEGDAREGLFTEVDLMELTRNFVAATAVPAIYGTDFVDNFPDLWKWLWIYNESFVLLATGAPAWLPWPRLQRGKLARRRLLAGLYEFNDAMEKHMNGEEGDAKWQNLNNVSRLVKGRIELFRQHGVSLDGRAAFDLALLWASVANSNSLIPWMLFELYRDPVLLEQVREEIAPYVEAVQPKNEFGSAVWVPPVLRDVDIDGLITKCPLLKASYIETLRVYSGGWAMKLMYQDTVLEAKGKGGESYFLKKGTYAHIPQELHQFDPQYFPNPTEWQAERHVRETVDGSGKKIVTADMGTLRPYGGGLKMCKGRQFALREMLLYTAAIISFYDMQPPKGGSWSVPQTRKLVANKHPKRPFK</sequence>
<dbReference type="OrthoDB" id="3366823at2759"/>
<dbReference type="AlphaFoldDB" id="A0A9P8QIE0"/>
<comment type="similarity">
    <text evidence="3">Belongs to the cytochrome P450 family.</text>
</comment>
<organism evidence="11 12">
    <name type="scientific">Trichoderma cornu-damae</name>
    <dbReference type="NCBI Taxonomy" id="654480"/>
    <lineage>
        <taxon>Eukaryota</taxon>
        <taxon>Fungi</taxon>
        <taxon>Dikarya</taxon>
        <taxon>Ascomycota</taxon>
        <taxon>Pezizomycotina</taxon>
        <taxon>Sordariomycetes</taxon>
        <taxon>Hypocreomycetidae</taxon>
        <taxon>Hypocreales</taxon>
        <taxon>Hypocreaceae</taxon>
        <taxon>Trichoderma</taxon>
    </lineage>
</organism>
<feature type="region of interest" description="Disordered" evidence="9">
    <location>
        <begin position="542"/>
        <end position="562"/>
    </location>
</feature>
<evidence type="ECO:0000256" key="4">
    <source>
        <dbReference type="ARBA" id="ARBA00022516"/>
    </source>
</evidence>
<dbReference type="InterPro" id="IPR001128">
    <property type="entry name" value="Cyt_P450"/>
</dbReference>
<evidence type="ECO:0000256" key="2">
    <source>
        <dbReference type="ARBA" id="ARBA00004389"/>
    </source>
</evidence>
<dbReference type="InterPro" id="IPR036396">
    <property type="entry name" value="Cyt_P450_sf"/>
</dbReference>
<dbReference type="Proteomes" id="UP000827724">
    <property type="component" value="Unassembled WGS sequence"/>
</dbReference>
<evidence type="ECO:0000256" key="9">
    <source>
        <dbReference type="SAM" id="MobiDB-lite"/>
    </source>
</evidence>
<feature type="compositionally biased region" description="Basic residues" evidence="9">
    <location>
        <begin position="552"/>
        <end position="562"/>
    </location>
</feature>
<keyword evidence="7" id="KW-0560">Oxidoreductase</keyword>
<evidence type="ECO:0000256" key="6">
    <source>
        <dbReference type="ARBA" id="ARBA00023004"/>
    </source>
</evidence>
<keyword evidence="5 8" id="KW-0479">Metal-binding</keyword>
<dbReference type="Gene3D" id="1.10.630.10">
    <property type="entry name" value="Cytochrome P450"/>
    <property type="match status" value="1"/>
</dbReference>
<keyword evidence="4" id="KW-0443">Lipid metabolism</keyword>
<reference evidence="11" key="1">
    <citation type="submission" date="2021-08" db="EMBL/GenBank/DDBJ databases">
        <title>Chromosome-Level Trichoderma cornu-damae using Hi-C Data.</title>
        <authorList>
            <person name="Kim C.S."/>
        </authorList>
    </citation>
    <scope>NUCLEOTIDE SEQUENCE</scope>
    <source>
        <strain evidence="11">KA19-0412C</strain>
    </source>
</reference>
<dbReference type="SUPFAM" id="SSF48264">
    <property type="entry name" value="Cytochrome P450"/>
    <property type="match status" value="1"/>
</dbReference>
<keyword evidence="12" id="KW-1185">Reference proteome</keyword>
<dbReference type="PANTHER" id="PTHR24306:SF7">
    <property type="entry name" value="AHBB"/>
    <property type="match status" value="1"/>
</dbReference>
<dbReference type="PRINTS" id="PR00465">
    <property type="entry name" value="EP450IV"/>
</dbReference>
<evidence type="ECO:0000256" key="10">
    <source>
        <dbReference type="SAM" id="Phobius"/>
    </source>
</evidence>
<evidence type="ECO:0000256" key="5">
    <source>
        <dbReference type="ARBA" id="ARBA00022723"/>
    </source>
</evidence>
<dbReference type="GO" id="GO:0005789">
    <property type="term" value="C:endoplasmic reticulum membrane"/>
    <property type="evidence" value="ECO:0007669"/>
    <property type="project" value="UniProtKB-SubCell"/>
</dbReference>
<evidence type="ECO:0000313" key="12">
    <source>
        <dbReference type="Proteomes" id="UP000827724"/>
    </source>
</evidence>
<dbReference type="Pfam" id="PF00067">
    <property type="entry name" value="p450"/>
    <property type="match status" value="1"/>
</dbReference>
<dbReference type="PANTHER" id="PTHR24306">
    <property type="match status" value="1"/>
</dbReference>
<feature type="transmembrane region" description="Helical" evidence="10">
    <location>
        <begin position="21"/>
        <end position="41"/>
    </location>
</feature>
<accession>A0A9P8QIE0</accession>
<evidence type="ECO:0000256" key="8">
    <source>
        <dbReference type="PIRSR" id="PIRSR602403-1"/>
    </source>
</evidence>
<proteinExistence type="inferred from homology"/>